<evidence type="ECO:0000313" key="4">
    <source>
        <dbReference type="EMBL" id="HIZ06788.1"/>
    </source>
</evidence>
<evidence type="ECO:0000256" key="1">
    <source>
        <dbReference type="SAM" id="MobiDB-lite"/>
    </source>
</evidence>
<evidence type="ECO:0000259" key="3">
    <source>
        <dbReference type="Pfam" id="PF24547"/>
    </source>
</evidence>
<dbReference type="InterPro" id="IPR055382">
    <property type="entry name" value="DUF7601"/>
</dbReference>
<feature type="domain" description="Streptococcal pilin isopeptide linkage" evidence="2">
    <location>
        <begin position="1289"/>
        <end position="1433"/>
    </location>
</feature>
<feature type="domain" description="DUF7601" evidence="3">
    <location>
        <begin position="838"/>
        <end position="978"/>
    </location>
</feature>
<accession>A0A9D2D1E5</accession>
<organism evidence="4 5">
    <name type="scientific">Candidatus Eubacterium avistercoris</name>
    <dbReference type="NCBI Taxonomy" id="2838567"/>
    <lineage>
        <taxon>Bacteria</taxon>
        <taxon>Bacillati</taxon>
        <taxon>Bacillota</taxon>
        <taxon>Clostridia</taxon>
        <taxon>Eubacteriales</taxon>
        <taxon>Eubacteriaceae</taxon>
        <taxon>Eubacterium</taxon>
    </lineage>
</organism>
<dbReference type="CDD" id="cd00198">
    <property type="entry name" value="vWFA"/>
    <property type="match status" value="1"/>
</dbReference>
<protein>
    <recommendedName>
        <fullName evidence="6">VWA domain-containing protein</fullName>
    </recommendedName>
</protein>
<evidence type="ECO:0008006" key="6">
    <source>
        <dbReference type="Google" id="ProtNLM"/>
    </source>
</evidence>
<dbReference type="Proteomes" id="UP000824024">
    <property type="component" value="Unassembled WGS sequence"/>
</dbReference>
<dbReference type="InterPro" id="IPR038174">
    <property type="entry name" value="Strep_pil_link_sf"/>
</dbReference>
<evidence type="ECO:0000259" key="2">
    <source>
        <dbReference type="Pfam" id="PF12892"/>
    </source>
</evidence>
<feature type="domain" description="Streptococcal pilin isopeptide linkage" evidence="2">
    <location>
        <begin position="1447"/>
        <end position="1581"/>
    </location>
</feature>
<dbReference type="Gene3D" id="3.40.50.410">
    <property type="entry name" value="von Willebrand factor, type A domain"/>
    <property type="match status" value="1"/>
</dbReference>
<dbReference type="Gene3D" id="2.60.40.3050">
    <property type="match status" value="6"/>
</dbReference>
<dbReference type="InterPro" id="IPR036465">
    <property type="entry name" value="vWFA_dom_sf"/>
</dbReference>
<sequence length="1893" mass="203211">MKGKKNIRGERRKKGRKMLAAVMTPVLVLAMAAGIFSGGPGQVQAANVSKEADSVTMNDYSSWLGNTESTRYNGRVWSDKSVSTENVTFGDNEVVEIGDSDFLTTYSLLGTSMKVKGQQPTDTVFILDFSTSMTWGYNKDHESVDKKDSRIQALVDSVNDAIDTLVKANPENRIAIAVFNGSSTALLPELTTGSKILEKVPDGNYLEITGYHFEQGKDGGTAEVTCKINDEKAETGSGTNIQAGMFAGMKILADNEDTTYELADGTAVTRIPNVVFMSDGAPTTFASAQDATYTDENNKKQSGSITNSTDLDSNMQVQSGSWWNTSSGEAIGSGDNNNPDSADGFMALLTASYLKNEISQKYYNGTDQANIYTVGFGTTVQTDEMVAMANLVLDPGTYLEKDTNVLAVEEVKSAWKDYLDNGKPVVSAPIGHGNNNTKVRYQVSHPTGKDAKNDPESLIYPTQAFNAENAEELNNIFREIANMITSEAQVPTEITGNDPVRDGYITYEDPIGEYMQVDDVPAVMYFGARFNKKDVQTTTSNGVTTKTYTFEKSDGGTEIESPVYGKGNINHIQITVVEDQDGKQTLKVQVPASAIPLRVNTVTLKADGTVDENKGNRALPLRVLYRVSLKDKVTDENGNINAAALSESYINDNLSEVTEGGQSVKKVNFYANRYNSKTEGSDSRTMGEAFIKFKPASTNPFYFVQENTPLYVNGTEGVLGEDGKLGEPATGSIDPDAMYYFKTSYYEGTNSVTRVIARKGATLEEYAKPTGENNQLELQKGSPRLGNLTDFIAEKETNATGTADTSRYPTFNSQDPGEGEFVVYLGNNGLLQLDAPVSLTIAKEVTTETGVTAPDEEFSFGIKIPDKANTTVEAVKHKADQSEETVCLKFDGEGNGQVVTEKDGEEAYSDIILKAHETLEIPVTVNTGYSVWEKDIPTGFTLTEAQTGSQETGKFDQSEKKVNGTLANEDLTVTFKNEYAASETLEGSSNLKVSKDLEGRKWNSDDSFTFTLTALGGTDANGTPFEASQVPMPSGKTGTQASLSLTKDRPEGAFGNITYTKPGTYKYEITENSESAGGITYSKAVYQVEVTVTDQKDGTLKVDSLMTKVTDDKGDKLEAPAQAVDHVAGFTNTYAPAGTVQITEQDFDLTKVLAGKTWDKNSDAFTFELTAAGGKSSPQLDDYDIDAEDVPMPANREVTVSEPDTEGGSSATFGFGPIEYSKPGIYTYQVRELQGNNGGMTYSKNTATITVTVSDNLNGGYTASVNTENDIFTNQYSTNLDYSAKGGLSIVKKLNGHNMEAFQFLVKPADQVSADKAGIQMSGQTYQNASGASMDQQGTSTEQISVLENMKFTQADAGKTYTYTITEQSGNGAGYRYDDTEYTVNIVTADDGKGVLTVTTEIKGSNGVSESYVYTNVKDSAANRAAVTFTNDYSASGELGGKGDVSISAEKILTGRSMENGEFTFSVTDKNGKEVSRGTNQAAAEGQAGAVDFTAITYTKDSLIKDAASGAAVYSREDGKDIYTYQYTVSEKGDELPAGVSQETGSFMIQVTVTDNNDGTLLTAVSYPQGSGGKLTFRNNYGASARAVLNITGEKVLDVMSGNNAPDISGKYTFTLKGSEGAPMPEQTKAVNDKSGNISFGDVTYTMENVFGTENDEGTGVRTKTFTYTITESGRVPGVDNDKETAKTFKVTVTDRGDGTLDVKTDSTGALFTFTNTYSVTETDPSSPGDSGISITKELTGREMKAGEFHFLMKDEEGNTVAEGSNEGDGTVTLSGISFDRPGTYRYQICEERGTLGGVTYDPETYTAVANVTDNGDGTLRVSWEAADGSNTPVKNLVFRNSYETADVTGVVLGAAKVLDGRELKEGEFTFLLKDGSGNVISTAQNNAAGAIS</sequence>
<dbReference type="EMBL" id="DXCH01000066">
    <property type="protein sequence ID" value="HIZ06788.1"/>
    <property type="molecule type" value="Genomic_DNA"/>
</dbReference>
<dbReference type="InterPro" id="IPR022464">
    <property type="entry name" value="Strep_pil_isopept_link"/>
</dbReference>
<evidence type="ECO:0000313" key="5">
    <source>
        <dbReference type="Proteomes" id="UP000824024"/>
    </source>
</evidence>
<reference evidence="4" key="1">
    <citation type="journal article" date="2021" name="PeerJ">
        <title>Extensive microbial diversity within the chicken gut microbiome revealed by metagenomics and culture.</title>
        <authorList>
            <person name="Gilroy R."/>
            <person name="Ravi A."/>
            <person name="Getino M."/>
            <person name="Pursley I."/>
            <person name="Horton D.L."/>
            <person name="Alikhan N.F."/>
            <person name="Baker D."/>
            <person name="Gharbi K."/>
            <person name="Hall N."/>
            <person name="Watson M."/>
            <person name="Adriaenssens E.M."/>
            <person name="Foster-Nyarko E."/>
            <person name="Jarju S."/>
            <person name="Secka A."/>
            <person name="Antonio M."/>
            <person name="Oren A."/>
            <person name="Chaudhuri R.R."/>
            <person name="La Ragione R."/>
            <person name="Hildebrand F."/>
            <person name="Pallen M.J."/>
        </authorList>
    </citation>
    <scope>NUCLEOTIDE SEQUENCE</scope>
    <source>
        <strain evidence="4">CHK192-9172</strain>
    </source>
</reference>
<name>A0A9D2D1E5_9FIRM</name>
<dbReference type="NCBIfam" id="TIGR03786">
    <property type="entry name" value="strep_pil_rpt"/>
    <property type="match status" value="4"/>
</dbReference>
<comment type="caution">
    <text evidence="4">The sequence shown here is derived from an EMBL/GenBank/DDBJ whole genome shotgun (WGS) entry which is preliminary data.</text>
</comment>
<feature type="domain" description="Streptococcal pilin isopeptide linkage" evidence="2">
    <location>
        <begin position="1148"/>
        <end position="1277"/>
    </location>
</feature>
<gene>
    <name evidence="4" type="ORF">IAA08_02490</name>
</gene>
<dbReference type="Pfam" id="PF12892">
    <property type="entry name" value="FctA"/>
    <property type="match status" value="6"/>
</dbReference>
<dbReference type="Gene3D" id="2.60.40.1140">
    <property type="entry name" value="Collagen-binding surface protein Cna, B-type domain"/>
    <property type="match status" value="1"/>
</dbReference>
<feature type="domain" description="Streptococcal pilin isopeptide linkage" evidence="2">
    <location>
        <begin position="1734"/>
        <end position="1844"/>
    </location>
</feature>
<reference evidence="4" key="2">
    <citation type="submission" date="2021-04" db="EMBL/GenBank/DDBJ databases">
        <authorList>
            <person name="Gilroy R."/>
        </authorList>
    </citation>
    <scope>NUCLEOTIDE SEQUENCE</scope>
    <source>
        <strain evidence="4">CHK192-9172</strain>
    </source>
</reference>
<feature type="domain" description="Streptococcal pilin isopeptide linkage" evidence="2">
    <location>
        <begin position="991"/>
        <end position="1134"/>
    </location>
</feature>
<feature type="domain" description="Streptococcal pilin isopeptide linkage" evidence="2">
    <location>
        <begin position="1592"/>
        <end position="1719"/>
    </location>
</feature>
<dbReference type="Pfam" id="PF24547">
    <property type="entry name" value="DUF7601"/>
    <property type="match status" value="1"/>
</dbReference>
<feature type="non-terminal residue" evidence="4">
    <location>
        <position position="1893"/>
    </location>
</feature>
<proteinExistence type="predicted"/>
<feature type="region of interest" description="Disordered" evidence="1">
    <location>
        <begin position="292"/>
        <end position="311"/>
    </location>
</feature>
<dbReference type="SUPFAM" id="SSF53300">
    <property type="entry name" value="vWA-like"/>
    <property type="match status" value="1"/>
</dbReference>